<dbReference type="Proteomes" id="UP000198701">
    <property type="component" value="Unassembled WGS sequence"/>
</dbReference>
<dbReference type="AlphaFoldDB" id="A0A1G9CEE0"/>
<organism evidence="3 4">
    <name type="scientific">Cryobacterium psychrotolerans</name>
    <dbReference type="NCBI Taxonomy" id="386301"/>
    <lineage>
        <taxon>Bacteria</taxon>
        <taxon>Bacillati</taxon>
        <taxon>Actinomycetota</taxon>
        <taxon>Actinomycetes</taxon>
        <taxon>Micrococcales</taxon>
        <taxon>Microbacteriaceae</taxon>
        <taxon>Cryobacterium</taxon>
    </lineage>
</organism>
<sequence>MMCTMNASESVRPDRTLLIILSVIGVLVIVALAVVFSRGEPRLLDESTPAGVVQRYSAAVIAGDESAAVEYLTPEAREACERFENASTDNVRVTLVSTTEREDSADVKVSLVTSYEGGGPFDSSEFETEEVFDLVKSDGKWLIDQTPWSLTVCTNTAVK</sequence>
<keyword evidence="1" id="KW-0812">Transmembrane</keyword>
<name>A0A1G9CEE0_9MICO</name>
<accession>A0A1G9CEE0</accession>
<keyword evidence="1" id="KW-0472">Membrane</keyword>
<reference evidence="3 4" key="1">
    <citation type="submission" date="2016-10" db="EMBL/GenBank/DDBJ databases">
        <authorList>
            <person name="de Groot N.N."/>
        </authorList>
    </citation>
    <scope>NUCLEOTIDE SEQUENCE [LARGE SCALE GENOMIC DNA]</scope>
    <source>
        <strain evidence="3 4">CGMCC 1.5382</strain>
    </source>
</reference>
<protein>
    <recommendedName>
        <fullName evidence="2">Lipoprotein LpqB N-terminal domain-containing protein</fullName>
    </recommendedName>
</protein>
<dbReference type="InterPro" id="IPR032710">
    <property type="entry name" value="NTF2-like_dom_sf"/>
</dbReference>
<dbReference type="InterPro" id="IPR059026">
    <property type="entry name" value="LpqB_N"/>
</dbReference>
<dbReference type="EMBL" id="FNFU01000007">
    <property type="protein sequence ID" value="SDK50012.1"/>
    <property type="molecule type" value="Genomic_DNA"/>
</dbReference>
<dbReference type="SUPFAM" id="SSF54427">
    <property type="entry name" value="NTF2-like"/>
    <property type="match status" value="1"/>
</dbReference>
<keyword evidence="1" id="KW-1133">Transmembrane helix</keyword>
<gene>
    <name evidence="3" type="ORF">SAMN05216282_10729</name>
</gene>
<keyword evidence="4" id="KW-1185">Reference proteome</keyword>
<dbReference type="Pfam" id="PF25976">
    <property type="entry name" value="LpqB_N"/>
    <property type="match status" value="1"/>
</dbReference>
<feature type="domain" description="Lipoprotein LpqB N-terminal" evidence="2">
    <location>
        <begin position="45"/>
        <end position="155"/>
    </location>
</feature>
<evidence type="ECO:0000259" key="2">
    <source>
        <dbReference type="Pfam" id="PF25976"/>
    </source>
</evidence>
<evidence type="ECO:0000256" key="1">
    <source>
        <dbReference type="SAM" id="Phobius"/>
    </source>
</evidence>
<evidence type="ECO:0000313" key="4">
    <source>
        <dbReference type="Proteomes" id="UP000198701"/>
    </source>
</evidence>
<proteinExistence type="predicted"/>
<feature type="transmembrane region" description="Helical" evidence="1">
    <location>
        <begin position="16"/>
        <end position="36"/>
    </location>
</feature>
<dbReference type="STRING" id="386301.SAMN05216282_10729"/>
<evidence type="ECO:0000313" key="3">
    <source>
        <dbReference type="EMBL" id="SDK50012.1"/>
    </source>
</evidence>